<dbReference type="PIRSF" id="PIRSF028754">
    <property type="entry name" value="UCP028754"/>
    <property type="match status" value="1"/>
</dbReference>
<dbReference type="eggNOG" id="COG2047">
    <property type="taxonomic scope" value="Bacteria"/>
</dbReference>
<dbReference type="STRING" id="469383.Cwoe_5826"/>
<dbReference type="EMBL" id="CP001854">
    <property type="protein sequence ID" value="ADB54227.1"/>
    <property type="molecule type" value="Genomic_DNA"/>
</dbReference>
<keyword evidence="2" id="KW-1185">Reference proteome</keyword>
<dbReference type="InterPro" id="IPR038389">
    <property type="entry name" value="PSMG2_sf"/>
</dbReference>
<protein>
    <recommendedName>
        <fullName evidence="3">PAC2 family protein</fullName>
    </recommendedName>
</protein>
<gene>
    <name evidence="1" type="ordered locus">Cwoe_5826</name>
</gene>
<dbReference type="Gene3D" id="3.40.50.10900">
    <property type="entry name" value="PAC-like subunit"/>
    <property type="match status" value="1"/>
</dbReference>
<reference evidence="1 2" key="1">
    <citation type="journal article" date="2010" name="Stand. Genomic Sci.">
        <title>Complete genome sequence of Conexibacter woesei type strain (ID131577).</title>
        <authorList>
            <person name="Pukall R."/>
            <person name="Lapidus A."/>
            <person name="Glavina Del Rio T."/>
            <person name="Copeland A."/>
            <person name="Tice H."/>
            <person name="Cheng J.-F."/>
            <person name="Lucas S."/>
            <person name="Chen F."/>
            <person name="Nolan M."/>
            <person name="Bruce D."/>
            <person name="Goodwin L."/>
            <person name="Pitluck S."/>
            <person name="Mavromatis K."/>
            <person name="Ivanova N."/>
            <person name="Ovchinnikova G."/>
            <person name="Pati A."/>
            <person name="Chen A."/>
            <person name="Palaniappan K."/>
            <person name="Land M."/>
            <person name="Hauser L."/>
            <person name="Chang Y.-J."/>
            <person name="Jeffries C.D."/>
            <person name="Chain P."/>
            <person name="Meincke L."/>
            <person name="Sims D."/>
            <person name="Brettin T."/>
            <person name="Detter J.C."/>
            <person name="Rohde M."/>
            <person name="Goeker M."/>
            <person name="Bristow J."/>
            <person name="Eisen J.A."/>
            <person name="Markowitz V."/>
            <person name="Kyrpides N.C."/>
            <person name="Klenk H.-P."/>
            <person name="Hugenholtz P."/>
        </authorList>
    </citation>
    <scope>NUCLEOTIDE SEQUENCE [LARGE SCALE GENOMIC DNA]</scope>
    <source>
        <strain evidence="2">DSM 14684 / CIP 108061 / JCM 11494 / NBRC 100937 / ID131577</strain>
    </source>
</reference>
<reference evidence="2" key="2">
    <citation type="submission" date="2010-01" db="EMBL/GenBank/DDBJ databases">
        <title>The complete genome of Conexibacter woesei DSM 14684.</title>
        <authorList>
            <consortium name="US DOE Joint Genome Institute (JGI-PGF)"/>
            <person name="Lucas S."/>
            <person name="Copeland A."/>
            <person name="Lapidus A."/>
            <person name="Glavina del Rio T."/>
            <person name="Dalin E."/>
            <person name="Tice H."/>
            <person name="Bruce D."/>
            <person name="Goodwin L."/>
            <person name="Pitluck S."/>
            <person name="Kyrpides N."/>
            <person name="Mavromatis K."/>
            <person name="Ivanova N."/>
            <person name="Mikhailova N."/>
            <person name="Chertkov O."/>
            <person name="Brettin T."/>
            <person name="Detter J.C."/>
            <person name="Han C."/>
            <person name="Larimer F."/>
            <person name="Land M."/>
            <person name="Hauser L."/>
            <person name="Markowitz V."/>
            <person name="Cheng J.-F."/>
            <person name="Hugenholtz P."/>
            <person name="Woyke T."/>
            <person name="Wu D."/>
            <person name="Pukall R."/>
            <person name="Steenblock K."/>
            <person name="Schneider S."/>
            <person name="Klenk H.-P."/>
            <person name="Eisen J.A."/>
        </authorList>
    </citation>
    <scope>NUCLEOTIDE SEQUENCE [LARGE SCALE GENOMIC DNA]</scope>
    <source>
        <strain evidence="2">DSM 14684 / CIP 108061 / JCM 11494 / NBRC 100937 / ID131577</strain>
    </source>
</reference>
<dbReference type="Pfam" id="PF09754">
    <property type="entry name" value="PAC2"/>
    <property type="match status" value="1"/>
</dbReference>
<dbReference type="InterPro" id="IPR008492">
    <property type="entry name" value="Rv2714-like"/>
</dbReference>
<dbReference type="HOGENOM" id="CLU_055821_1_0_11"/>
<dbReference type="InterPro" id="IPR019151">
    <property type="entry name" value="Proteasome_assmbl_chaperone_2"/>
</dbReference>
<dbReference type="PANTHER" id="PTHR35610">
    <property type="entry name" value="3-ISOPROPYLMALATE DEHYDRATASE-RELATED"/>
    <property type="match status" value="1"/>
</dbReference>
<evidence type="ECO:0000313" key="2">
    <source>
        <dbReference type="Proteomes" id="UP000008229"/>
    </source>
</evidence>
<proteinExistence type="predicted"/>
<name>D3F2U6_CONWI</name>
<accession>D3F2U6</accession>
<evidence type="ECO:0008006" key="3">
    <source>
        <dbReference type="Google" id="ProtNLM"/>
    </source>
</evidence>
<sequence length="297" mass="32427">MYYFEPMQPLQWERRPDGLRAPALVCAFKGWNDAGDAATTALQFIGTSLGATRFATIDPEEFFDFQATRPQVKLVEGVTREIEWPEVEIYEARVPRAPRDLILLTGSEPSMRWRTFCQLVLDLAEALGVQMVVSLGALLADVAHSRPIGITGLASDPALVERLQMTPSSYEGPTGIVGVLQAACQRAALPSASLWASVPHYIASAPNPKAALALVRKLEGLVGVSVDASDLESAASDYERQVNLAVQSDPDVQAFVERLERAADEEDEPLDPTELPTGDRLASDFMKFLRQRGSDGR</sequence>
<dbReference type="PANTHER" id="PTHR35610:SF7">
    <property type="entry name" value="3-ISOPROPYLMALATE DEHYDRATASE"/>
    <property type="match status" value="1"/>
</dbReference>
<organism evidence="1 2">
    <name type="scientific">Conexibacter woesei (strain DSM 14684 / CCUG 47730 / CIP 108061 / JCM 11494 / NBRC 100937 / ID131577)</name>
    <dbReference type="NCBI Taxonomy" id="469383"/>
    <lineage>
        <taxon>Bacteria</taxon>
        <taxon>Bacillati</taxon>
        <taxon>Actinomycetota</taxon>
        <taxon>Thermoleophilia</taxon>
        <taxon>Solirubrobacterales</taxon>
        <taxon>Conexibacteraceae</taxon>
        <taxon>Conexibacter</taxon>
    </lineage>
</organism>
<dbReference type="KEGG" id="cwo:Cwoe_5826"/>
<dbReference type="SUPFAM" id="SSF159659">
    <property type="entry name" value="Cgl1923-like"/>
    <property type="match status" value="1"/>
</dbReference>
<evidence type="ECO:0000313" key="1">
    <source>
        <dbReference type="EMBL" id="ADB54227.1"/>
    </source>
</evidence>
<dbReference type="Proteomes" id="UP000008229">
    <property type="component" value="Chromosome"/>
</dbReference>
<dbReference type="AlphaFoldDB" id="D3F2U6"/>